<dbReference type="SUPFAM" id="SSF56645">
    <property type="entry name" value="Acyl-CoA dehydrogenase NM domain-like"/>
    <property type="match status" value="1"/>
</dbReference>
<evidence type="ECO:0000313" key="2">
    <source>
        <dbReference type="EMBL" id="BDZ41912.1"/>
    </source>
</evidence>
<gene>
    <name evidence="2" type="ORF">GCM10025865_12110</name>
</gene>
<evidence type="ECO:0000256" key="1">
    <source>
        <dbReference type="SAM" id="MobiDB-lite"/>
    </source>
</evidence>
<evidence type="ECO:0000313" key="3">
    <source>
        <dbReference type="Proteomes" id="UP001321475"/>
    </source>
</evidence>
<organism evidence="2 3">
    <name type="scientific">Paraoerskovia sediminicola</name>
    <dbReference type="NCBI Taxonomy" id="1138587"/>
    <lineage>
        <taxon>Bacteria</taxon>
        <taxon>Bacillati</taxon>
        <taxon>Actinomycetota</taxon>
        <taxon>Actinomycetes</taxon>
        <taxon>Micrococcales</taxon>
        <taxon>Cellulomonadaceae</taxon>
        <taxon>Paraoerskovia</taxon>
    </lineage>
</organism>
<dbReference type="RefSeq" id="WP_286218984.1">
    <property type="nucleotide sequence ID" value="NZ_AP027729.1"/>
</dbReference>
<dbReference type="InterPro" id="IPR046373">
    <property type="entry name" value="Acyl-CoA_Oxase/DH_mid-dom_sf"/>
</dbReference>
<dbReference type="Gene3D" id="2.40.110.10">
    <property type="entry name" value="Butyryl-CoA Dehydrogenase, subunit A, domain 2"/>
    <property type="match status" value="1"/>
</dbReference>
<dbReference type="InterPro" id="IPR009100">
    <property type="entry name" value="AcylCoA_DH/oxidase_NM_dom_sf"/>
</dbReference>
<proteinExistence type="predicted"/>
<feature type="region of interest" description="Disordered" evidence="1">
    <location>
        <begin position="1"/>
        <end position="34"/>
    </location>
</feature>
<name>A0ABM8G1H2_9CELL</name>
<sequence>MTDQPRTTAPVDTAPSAVPWVGLDSTRPPKSTAALLTPTVDPDDVPAALRLAERLGRAAPLPGIGRTGELWSILASLAADDVGVARIVEPHLDALAVLAQARSAGLAPDLDRVGADDGATWGVYAAEGPGVRLEARETADGWALDGTKPWCSLAGSLSHALVTAWTDDGRRLFAVGLRGSGVEAADGPWHARGLAQVVSASVRFDGAPAVPVGDAGWYLERPGFAWGGIGVAACWWGGAAGVARAMFAAADRPGREPDQIALAHLGAVDTALHAARTALAAAAVEVDEPTGDPATTARRVRSVVAAAAEDVLTHAAHALGPGPLTTDERFARRCADLGLYLRQHHAERDLASHGRHLLADGAAPW</sequence>
<protein>
    <submittedName>
        <fullName evidence="2">Acyl-CoA dehydrogenase</fullName>
    </submittedName>
</protein>
<accession>A0ABM8G1H2</accession>
<dbReference type="Proteomes" id="UP001321475">
    <property type="component" value="Chromosome"/>
</dbReference>
<keyword evidence="3" id="KW-1185">Reference proteome</keyword>
<dbReference type="EMBL" id="AP027729">
    <property type="protein sequence ID" value="BDZ41912.1"/>
    <property type="molecule type" value="Genomic_DNA"/>
</dbReference>
<reference evidence="3" key="1">
    <citation type="journal article" date="2019" name="Int. J. Syst. Evol. Microbiol.">
        <title>The Global Catalogue of Microorganisms (GCM) 10K type strain sequencing project: providing services to taxonomists for standard genome sequencing and annotation.</title>
        <authorList>
            <consortium name="The Broad Institute Genomics Platform"/>
            <consortium name="The Broad Institute Genome Sequencing Center for Infectious Disease"/>
            <person name="Wu L."/>
            <person name="Ma J."/>
        </authorList>
    </citation>
    <scope>NUCLEOTIDE SEQUENCE [LARGE SCALE GENOMIC DNA]</scope>
    <source>
        <strain evidence="3">NBRC 108565</strain>
    </source>
</reference>